<dbReference type="EMBL" id="JACSDZ010000017">
    <property type="protein sequence ID" value="KAF7384774.1"/>
    <property type="molecule type" value="Genomic_DNA"/>
</dbReference>
<dbReference type="Pfam" id="PF00105">
    <property type="entry name" value="zf-C4"/>
    <property type="match status" value="1"/>
</dbReference>
<keyword evidence="6" id="KW-0238">DNA-binding</keyword>
<dbReference type="SUPFAM" id="SSF57716">
    <property type="entry name" value="Glucocorticoid receptor-like (DNA-binding domain)"/>
    <property type="match status" value="1"/>
</dbReference>
<evidence type="ECO:0000256" key="9">
    <source>
        <dbReference type="ARBA" id="ARBA00023242"/>
    </source>
</evidence>
<keyword evidence="8" id="KW-0675">Receptor</keyword>
<feature type="domain" description="Nuclear receptor" evidence="11">
    <location>
        <begin position="59"/>
        <end position="106"/>
    </location>
</feature>
<sequence>MEGSLSVFGGSTWGADSTSPQPREDSRQRTGPTQPTSPANNTADDRKLHVNSIRAQIEIIPCKVCGDKSSGVHYGVITCEGCKETGASIAACKSAYASACPEMVSSSSTRGKTLENSRRPSSDCNFVVITSR</sequence>
<dbReference type="GO" id="GO:0005634">
    <property type="term" value="C:nucleus"/>
    <property type="evidence" value="ECO:0007669"/>
    <property type="project" value="UniProtKB-SubCell"/>
</dbReference>
<evidence type="ECO:0000256" key="4">
    <source>
        <dbReference type="ARBA" id="ARBA00022833"/>
    </source>
</evidence>
<organism evidence="12 13">
    <name type="scientific">Vespula germanica</name>
    <name type="common">German yellow jacket</name>
    <name type="synonym">Paravespula germanica</name>
    <dbReference type="NCBI Taxonomy" id="30212"/>
    <lineage>
        <taxon>Eukaryota</taxon>
        <taxon>Metazoa</taxon>
        <taxon>Ecdysozoa</taxon>
        <taxon>Arthropoda</taxon>
        <taxon>Hexapoda</taxon>
        <taxon>Insecta</taxon>
        <taxon>Pterygota</taxon>
        <taxon>Neoptera</taxon>
        <taxon>Endopterygota</taxon>
        <taxon>Hymenoptera</taxon>
        <taxon>Apocrita</taxon>
        <taxon>Aculeata</taxon>
        <taxon>Vespoidea</taxon>
        <taxon>Vespidae</taxon>
        <taxon>Vespinae</taxon>
        <taxon>Vespula</taxon>
    </lineage>
</organism>
<accession>A0A834JAD4</accession>
<dbReference type="SMART" id="SM00399">
    <property type="entry name" value="ZnF_C4"/>
    <property type="match status" value="1"/>
</dbReference>
<dbReference type="InterPro" id="IPR001628">
    <property type="entry name" value="Znf_hrmn_rcpt"/>
</dbReference>
<proteinExistence type="predicted"/>
<dbReference type="Proteomes" id="UP000617340">
    <property type="component" value="Unassembled WGS sequence"/>
</dbReference>
<feature type="region of interest" description="Disordered" evidence="10">
    <location>
        <begin position="1"/>
        <end position="48"/>
    </location>
</feature>
<evidence type="ECO:0000256" key="10">
    <source>
        <dbReference type="SAM" id="MobiDB-lite"/>
    </source>
</evidence>
<dbReference type="InterPro" id="IPR013088">
    <property type="entry name" value="Znf_NHR/GATA"/>
</dbReference>
<keyword evidence="3" id="KW-0863">Zinc-finger</keyword>
<keyword evidence="4" id="KW-0862">Zinc</keyword>
<evidence type="ECO:0000256" key="7">
    <source>
        <dbReference type="ARBA" id="ARBA00023163"/>
    </source>
</evidence>
<evidence type="ECO:0000256" key="8">
    <source>
        <dbReference type="ARBA" id="ARBA00023170"/>
    </source>
</evidence>
<keyword evidence="2" id="KW-0479">Metal-binding</keyword>
<dbReference type="GO" id="GO:0004879">
    <property type="term" value="F:nuclear receptor activity"/>
    <property type="evidence" value="ECO:0007669"/>
    <property type="project" value="TreeGrafter"/>
</dbReference>
<keyword evidence="13" id="KW-1185">Reference proteome</keyword>
<evidence type="ECO:0000259" key="11">
    <source>
        <dbReference type="SMART" id="SM00399"/>
    </source>
</evidence>
<evidence type="ECO:0000313" key="12">
    <source>
        <dbReference type="EMBL" id="KAF7384774.1"/>
    </source>
</evidence>
<evidence type="ECO:0000256" key="5">
    <source>
        <dbReference type="ARBA" id="ARBA00023015"/>
    </source>
</evidence>
<evidence type="ECO:0000256" key="3">
    <source>
        <dbReference type="ARBA" id="ARBA00022771"/>
    </source>
</evidence>
<evidence type="ECO:0000313" key="13">
    <source>
        <dbReference type="Proteomes" id="UP000617340"/>
    </source>
</evidence>
<keyword evidence="5" id="KW-0805">Transcription regulation</keyword>
<evidence type="ECO:0000256" key="2">
    <source>
        <dbReference type="ARBA" id="ARBA00022723"/>
    </source>
</evidence>
<comment type="subcellular location">
    <subcellularLocation>
        <location evidence="1">Nucleus</location>
    </subcellularLocation>
</comment>
<name>A0A834JAD4_VESGE</name>
<dbReference type="GO" id="GO:0008270">
    <property type="term" value="F:zinc ion binding"/>
    <property type="evidence" value="ECO:0007669"/>
    <property type="project" value="UniProtKB-KW"/>
</dbReference>
<dbReference type="PANTHER" id="PTHR45805:SF2">
    <property type="entry name" value="NUCLEAR HORMONE RECEPTOR HR3-RELATED"/>
    <property type="match status" value="1"/>
</dbReference>
<evidence type="ECO:0000256" key="6">
    <source>
        <dbReference type="ARBA" id="ARBA00023125"/>
    </source>
</evidence>
<keyword evidence="7" id="KW-0804">Transcription</keyword>
<dbReference type="Gene3D" id="3.30.50.10">
    <property type="entry name" value="Erythroid Transcription Factor GATA-1, subunit A"/>
    <property type="match status" value="1"/>
</dbReference>
<dbReference type="PRINTS" id="PR00047">
    <property type="entry name" value="STROIDFINGER"/>
</dbReference>
<evidence type="ECO:0000256" key="1">
    <source>
        <dbReference type="ARBA" id="ARBA00004123"/>
    </source>
</evidence>
<dbReference type="AlphaFoldDB" id="A0A834JAD4"/>
<dbReference type="GO" id="GO:0000978">
    <property type="term" value="F:RNA polymerase II cis-regulatory region sequence-specific DNA binding"/>
    <property type="evidence" value="ECO:0007669"/>
    <property type="project" value="TreeGrafter"/>
</dbReference>
<gene>
    <name evidence="12" type="ORF">HZH68_014386</name>
</gene>
<comment type="caution">
    <text evidence="12">The sequence shown here is derived from an EMBL/GenBank/DDBJ whole genome shotgun (WGS) entry which is preliminary data.</text>
</comment>
<dbReference type="PANTHER" id="PTHR45805">
    <property type="entry name" value="NUCLEAR HORMONE RECEPTOR HR3-RELATED"/>
    <property type="match status" value="1"/>
</dbReference>
<feature type="compositionally biased region" description="Polar residues" evidence="10">
    <location>
        <begin position="29"/>
        <end position="42"/>
    </location>
</feature>
<keyword evidence="9" id="KW-0539">Nucleus</keyword>
<reference evidence="12" key="1">
    <citation type="journal article" date="2020" name="G3 (Bethesda)">
        <title>High-Quality Assemblies for Three Invasive Social Wasps from the &lt;i&gt;Vespula&lt;/i&gt; Genus.</title>
        <authorList>
            <person name="Harrop T.W.R."/>
            <person name="Guhlin J."/>
            <person name="McLaughlin G.M."/>
            <person name="Permina E."/>
            <person name="Stockwell P."/>
            <person name="Gilligan J."/>
            <person name="Le Lec M.F."/>
            <person name="Gruber M.A.M."/>
            <person name="Quinn O."/>
            <person name="Lovegrove M."/>
            <person name="Duncan E.J."/>
            <person name="Remnant E.J."/>
            <person name="Van Eeckhoven J."/>
            <person name="Graham B."/>
            <person name="Knapp R.A."/>
            <person name="Langford K.W."/>
            <person name="Kronenberg Z."/>
            <person name="Press M.O."/>
            <person name="Eacker S.M."/>
            <person name="Wilson-Rankin E.E."/>
            <person name="Purcell J."/>
            <person name="Lester P.J."/>
            <person name="Dearden P.K."/>
        </authorList>
    </citation>
    <scope>NUCLEOTIDE SEQUENCE</scope>
    <source>
        <strain evidence="12">Linc-1</strain>
    </source>
</reference>
<protein>
    <recommendedName>
        <fullName evidence="11">Nuclear receptor domain-containing protein</fullName>
    </recommendedName>
</protein>